<reference evidence="2 3" key="1">
    <citation type="journal article" date="2019" name="Int. J. Syst. Evol. Microbiol.">
        <title>The Global Catalogue of Microorganisms (GCM) 10K type strain sequencing project: providing services to taxonomists for standard genome sequencing and annotation.</title>
        <authorList>
            <consortium name="The Broad Institute Genomics Platform"/>
            <consortium name="The Broad Institute Genome Sequencing Center for Infectious Disease"/>
            <person name="Wu L."/>
            <person name="Ma J."/>
        </authorList>
    </citation>
    <scope>NUCLEOTIDE SEQUENCE [LARGE SCALE GENOMIC DNA]</scope>
    <source>
        <strain evidence="2 3">CGMCC 1.10593</strain>
    </source>
</reference>
<proteinExistence type="predicted"/>
<evidence type="ECO:0000313" key="3">
    <source>
        <dbReference type="Proteomes" id="UP001597052"/>
    </source>
</evidence>
<evidence type="ECO:0000313" key="2">
    <source>
        <dbReference type="EMBL" id="MFD1642417.1"/>
    </source>
</evidence>
<comment type="caution">
    <text evidence="2">The sequence shown here is derived from an EMBL/GenBank/DDBJ whole genome shotgun (WGS) entry which is preliminary data.</text>
</comment>
<accession>A0ABD6DAM8</accession>
<name>A0ABD6DAM8_9EURY</name>
<evidence type="ECO:0000256" key="1">
    <source>
        <dbReference type="SAM" id="MobiDB-lite"/>
    </source>
</evidence>
<keyword evidence="3" id="KW-1185">Reference proteome</keyword>
<feature type="region of interest" description="Disordered" evidence="1">
    <location>
        <begin position="821"/>
        <end position="842"/>
    </location>
</feature>
<organism evidence="2 3">
    <name type="scientific">Halohasta litorea</name>
    <dbReference type="NCBI Taxonomy" id="869891"/>
    <lineage>
        <taxon>Archaea</taxon>
        <taxon>Methanobacteriati</taxon>
        <taxon>Methanobacteriota</taxon>
        <taxon>Stenosarchaea group</taxon>
        <taxon>Halobacteria</taxon>
        <taxon>Halobacteriales</taxon>
        <taxon>Haloferacaceae</taxon>
        <taxon>Halohasta</taxon>
    </lineage>
</organism>
<dbReference type="RefSeq" id="WP_256395216.1">
    <property type="nucleotide sequence ID" value="NZ_JANHDJ010000002.1"/>
</dbReference>
<dbReference type="EMBL" id="JBHUDM010000002">
    <property type="protein sequence ID" value="MFD1642417.1"/>
    <property type="molecule type" value="Genomic_DNA"/>
</dbReference>
<dbReference type="AlphaFoldDB" id="A0ABD6DAM8"/>
<sequence>MGTRSQSDVIGVVLLTVIVSLTVTATGAVTLTEWQNDLGGDPVTDIESELAVDRVELEHFGGDELNASETVVLLDGKRTIPLEEFDGVGDQFVGGMQISNDEFEPLAGDVSLRVVHEPSQSVVHSETFGLEFLLLVEGETGPVFMYEEPSINYTLSDDAELTGSDATVIDLDEDDSTITGTRTGETTLTADDGEETQTIDLSVIEPDELGVTTVETNALGSDRIELTSELTELGALDETELFIRYRQQRPVEFNGKPDDNGDEVIAHGEFTEDEDPDGYTHDGRWVHDNTRLLPGTNRTYEYYAESQVSEIVATLRSEPETEETFESEEFAIEGIGDFDFIRDDNNVPVGEPFEITVEYTDDSEEVRVYVEGQHEWTWDNTNNIGDYDELYFSTREGGNTLRLVSSPTIGSERTEFVDTTDSATSFTGSVSGLQPDTAYFVEAYAEREINGQTINTTGETVAIQTEKLVETREPTAVGAESVRFEGELLESLGETDLSFVVETPDGTEVANTTAATGLDSSRTFSTTVHGLEPNSSYVYYARAVESGGAAPKITGTGQEVPFTTDEPVIVTLDRRATGPNSIEVDGELTNIAELDEMDLSVRYRTQRSVGFTSDPEEDELIGAGGFQTDPAGYAHDTWVHDNTPLYPGTNRTYEYLAGSDTAVIVGALRDEPTDDTSDSNAIDEIGDWDDFIQDSDKIPRGEPFEITVEYTDDGEEVRVYVAGELNQTWDSSENIGDYDELYFTTGDSGEPPEGLRVVSAPTFSEPQFEFAETTTTAPTPFTAEISGLEAGTVYAVEATPSGRSTTKRSLRPARRWLSIQRSDSSGGCDRRDFSRFTAYSHQ</sequence>
<dbReference type="Proteomes" id="UP001597052">
    <property type="component" value="Unassembled WGS sequence"/>
</dbReference>
<protein>
    <submittedName>
        <fullName evidence="2">Type IV pilin N-terminal domain-containing protein</fullName>
    </submittedName>
</protein>
<gene>
    <name evidence="2" type="ORF">ACFSBW_11085</name>
</gene>